<dbReference type="Pfam" id="PF13975">
    <property type="entry name" value="gag-asp_proteas"/>
    <property type="match status" value="1"/>
</dbReference>
<gene>
    <name evidence="12" type="ORF">PoB_005019700</name>
</gene>
<evidence type="ECO:0000313" key="13">
    <source>
        <dbReference type="Proteomes" id="UP000735302"/>
    </source>
</evidence>
<dbReference type="PROSITE" id="PS50878">
    <property type="entry name" value="RT_POL"/>
    <property type="match status" value="1"/>
</dbReference>
<dbReference type="InterPro" id="IPR001995">
    <property type="entry name" value="Peptidase_A2_cat"/>
</dbReference>
<feature type="domain" description="Peptidase A2" evidence="10">
    <location>
        <begin position="301"/>
        <end position="382"/>
    </location>
</feature>
<name>A0AAV4BX34_9GAST</name>
<dbReference type="Proteomes" id="UP000735302">
    <property type="component" value="Unassembled WGS sequence"/>
</dbReference>
<dbReference type="GO" id="GO:0016779">
    <property type="term" value="F:nucleotidyltransferase activity"/>
    <property type="evidence" value="ECO:0007669"/>
    <property type="project" value="UniProtKB-KW"/>
</dbReference>
<dbReference type="SMART" id="SM00343">
    <property type="entry name" value="ZnF_C2HC"/>
    <property type="match status" value="2"/>
</dbReference>
<keyword evidence="7" id="KW-0175">Coiled coil</keyword>
<keyword evidence="6" id="KW-0479">Metal-binding</keyword>
<evidence type="ECO:0000259" key="11">
    <source>
        <dbReference type="PROSITE" id="PS50878"/>
    </source>
</evidence>
<dbReference type="SUPFAM" id="SSF50630">
    <property type="entry name" value="Acid proteases"/>
    <property type="match status" value="1"/>
</dbReference>
<evidence type="ECO:0000313" key="12">
    <source>
        <dbReference type="EMBL" id="GFO23692.1"/>
    </source>
</evidence>
<dbReference type="GO" id="GO:0004190">
    <property type="term" value="F:aspartic-type endopeptidase activity"/>
    <property type="evidence" value="ECO:0007669"/>
    <property type="project" value="InterPro"/>
</dbReference>
<dbReference type="Pfam" id="PF00078">
    <property type="entry name" value="RVT_1"/>
    <property type="match status" value="1"/>
</dbReference>
<evidence type="ECO:0000259" key="10">
    <source>
        <dbReference type="PROSITE" id="PS50175"/>
    </source>
</evidence>
<keyword evidence="6" id="KW-0862">Zinc</keyword>
<feature type="region of interest" description="Disordered" evidence="8">
    <location>
        <begin position="185"/>
        <end position="221"/>
    </location>
</feature>
<keyword evidence="5" id="KW-0378">Hydrolase</keyword>
<dbReference type="SUPFAM" id="SSF57756">
    <property type="entry name" value="Retrovirus zinc finger-like domains"/>
    <property type="match status" value="1"/>
</dbReference>
<dbReference type="GO" id="GO:0006508">
    <property type="term" value="P:proteolysis"/>
    <property type="evidence" value="ECO:0007669"/>
    <property type="project" value="InterPro"/>
</dbReference>
<protein>
    <submittedName>
        <fullName evidence="12">Polyprotein</fullName>
    </submittedName>
</protein>
<dbReference type="GO" id="GO:0008270">
    <property type="term" value="F:zinc ion binding"/>
    <property type="evidence" value="ECO:0007669"/>
    <property type="project" value="UniProtKB-KW"/>
</dbReference>
<dbReference type="InterPro" id="IPR050951">
    <property type="entry name" value="Retrovirus_Pol_polyprotein"/>
</dbReference>
<dbReference type="Gene3D" id="3.10.10.10">
    <property type="entry name" value="HIV Type 1 Reverse Transcriptase, subunit A, domain 1"/>
    <property type="match status" value="1"/>
</dbReference>
<evidence type="ECO:0000256" key="4">
    <source>
        <dbReference type="ARBA" id="ARBA00022759"/>
    </source>
</evidence>
<dbReference type="CDD" id="cd01647">
    <property type="entry name" value="RT_LTR"/>
    <property type="match status" value="1"/>
</dbReference>
<evidence type="ECO:0000256" key="3">
    <source>
        <dbReference type="ARBA" id="ARBA00022722"/>
    </source>
</evidence>
<dbReference type="PROSITE" id="PS50158">
    <property type="entry name" value="ZF_CCHC"/>
    <property type="match status" value="1"/>
</dbReference>
<feature type="domain" description="CCHC-type" evidence="9">
    <location>
        <begin position="225"/>
        <end position="240"/>
    </location>
</feature>
<keyword evidence="13" id="KW-1185">Reference proteome</keyword>
<keyword evidence="6" id="KW-0863">Zinc-finger</keyword>
<dbReference type="InterPro" id="IPR043128">
    <property type="entry name" value="Rev_trsase/Diguanyl_cyclase"/>
</dbReference>
<dbReference type="InterPro" id="IPR005162">
    <property type="entry name" value="Retrotrans_gag_dom"/>
</dbReference>
<dbReference type="AlphaFoldDB" id="A0AAV4BX34"/>
<dbReference type="PANTHER" id="PTHR37984">
    <property type="entry name" value="PROTEIN CBG26694"/>
    <property type="match status" value="1"/>
</dbReference>
<keyword evidence="4" id="KW-0255">Endonuclease</keyword>
<feature type="domain" description="Reverse transcriptase" evidence="11">
    <location>
        <begin position="460"/>
        <end position="638"/>
    </location>
</feature>
<dbReference type="SUPFAM" id="SSF56672">
    <property type="entry name" value="DNA/RNA polymerases"/>
    <property type="match status" value="1"/>
</dbReference>
<reference evidence="12 13" key="1">
    <citation type="journal article" date="2021" name="Elife">
        <title>Chloroplast acquisition without the gene transfer in kleptoplastic sea slugs, Plakobranchus ocellatus.</title>
        <authorList>
            <person name="Maeda T."/>
            <person name="Takahashi S."/>
            <person name="Yoshida T."/>
            <person name="Shimamura S."/>
            <person name="Takaki Y."/>
            <person name="Nagai Y."/>
            <person name="Toyoda A."/>
            <person name="Suzuki Y."/>
            <person name="Arimoto A."/>
            <person name="Ishii H."/>
            <person name="Satoh N."/>
            <person name="Nishiyama T."/>
            <person name="Hasebe M."/>
            <person name="Maruyama T."/>
            <person name="Minagawa J."/>
            <person name="Obokata J."/>
            <person name="Shigenobu S."/>
        </authorList>
    </citation>
    <scope>NUCLEOTIDE SEQUENCE [LARGE SCALE GENOMIC DNA]</scope>
</reference>
<dbReference type="GO" id="GO:0003676">
    <property type="term" value="F:nucleic acid binding"/>
    <property type="evidence" value="ECO:0007669"/>
    <property type="project" value="InterPro"/>
</dbReference>
<feature type="coiled-coil region" evidence="7">
    <location>
        <begin position="158"/>
        <end position="185"/>
    </location>
</feature>
<evidence type="ECO:0000256" key="7">
    <source>
        <dbReference type="SAM" id="Coils"/>
    </source>
</evidence>
<dbReference type="InterPro" id="IPR021109">
    <property type="entry name" value="Peptidase_aspartic_dom_sf"/>
</dbReference>
<dbReference type="Gene3D" id="2.40.70.10">
    <property type="entry name" value="Acid Proteases"/>
    <property type="match status" value="1"/>
</dbReference>
<dbReference type="PROSITE" id="PS50175">
    <property type="entry name" value="ASP_PROT_RETROV"/>
    <property type="match status" value="1"/>
</dbReference>
<keyword evidence="1" id="KW-0808">Transferase</keyword>
<dbReference type="InterPro" id="IPR000477">
    <property type="entry name" value="RT_dom"/>
</dbReference>
<evidence type="ECO:0000259" key="9">
    <source>
        <dbReference type="PROSITE" id="PS50158"/>
    </source>
</evidence>
<comment type="caution">
    <text evidence="12">The sequence shown here is derived from an EMBL/GenBank/DDBJ whole genome shotgun (WGS) entry which is preliminary data.</text>
</comment>
<dbReference type="GO" id="GO:0004519">
    <property type="term" value="F:endonuclease activity"/>
    <property type="evidence" value="ECO:0007669"/>
    <property type="project" value="UniProtKB-KW"/>
</dbReference>
<dbReference type="PANTHER" id="PTHR37984:SF5">
    <property type="entry name" value="PROTEIN NYNRIN-LIKE"/>
    <property type="match status" value="1"/>
</dbReference>
<feature type="compositionally biased region" description="Low complexity" evidence="8">
    <location>
        <begin position="192"/>
        <end position="205"/>
    </location>
</feature>
<proteinExistence type="predicted"/>
<evidence type="ECO:0000256" key="5">
    <source>
        <dbReference type="ARBA" id="ARBA00022801"/>
    </source>
</evidence>
<dbReference type="Gene3D" id="4.10.60.10">
    <property type="entry name" value="Zinc finger, CCHC-type"/>
    <property type="match status" value="1"/>
</dbReference>
<dbReference type="InterPro" id="IPR043502">
    <property type="entry name" value="DNA/RNA_pol_sf"/>
</dbReference>
<evidence type="ECO:0000256" key="2">
    <source>
        <dbReference type="ARBA" id="ARBA00022695"/>
    </source>
</evidence>
<dbReference type="InterPro" id="IPR036875">
    <property type="entry name" value="Znf_CCHC_sf"/>
</dbReference>
<organism evidence="12 13">
    <name type="scientific">Plakobranchus ocellatus</name>
    <dbReference type="NCBI Taxonomy" id="259542"/>
    <lineage>
        <taxon>Eukaryota</taxon>
        <taxon>Metazoa</taxon>
        <taxon>Spiralia</taxon>
        <taxon>Lophotrochozoa</taxon>
        <taxon>Mollusca</taxon>
        <taxon>Gastropoda</taxon>
        <taxon>Heterobranchia</taxon>
        <taxon>Euthyneura</taxon>
        <taxon>Panpulmonata</taxon>
        <taxon>Sacoglossa</taxon>
        <taxon>Placobranchoidea</taxon>
        <taxon>Plakobranchidae</taxon>
        <taxon>Plakobranchus</taxon>
    </lineage>
</organism>
<dbReference type="InterPro" id="IPR001878">
    <property type="entry name" value="Znf_CCHC"/>
</dbReference>
<evidence type="ECO:0000256" key="8">
    <source>
        <dbReference type="SAM" id="MobiDB-lite"/>
    </source>
</evidence>
<evidence type="ECO:0000256" key="1">
    <source>
        <dbReference type="ARBA" id="ARBA00022679"/>
    </source>
</evidence>
<dbReference type="EMBL" id="BLXT01005511">
    <property type="protein sequence ID" value="GFO23692.1"/>
    <property type="molecule type" value="Genomic_DNA"/>
</dbReference>
<keyword evidence="2" id="KW-0548">Nucleotidyltransferase</keyword>
<dbReference type="Gene3D" id="3.30.70.270">
    <property type="match status" value="2"/>
</dbReference>
<sequence length="700" mass="79723">MSSGTLGRIEEFNPAQNHLESYIERLEQYFVANDVTTEEKRTAVLLSVIGPKAYEVLKNLIAPDKPSGKSYQELKPSLLAHYKPKPLVIYERFKFHKAIQSENESIAEYIAKLRSLAHHCEFNQFLDESLRDKFVCGLRSLKIQQRLLQTEKLTLQKALEIGQAMEHAEVNAKELQEQFNAKVHKIHGSKQNARSTSSANATNHSAKAKNAESRSPRANVQGRGKCYRCGYTNHTADKCKYKEYVCNQCNRKEHLAKACRSKNDQSTKLIEVEEEEEESYIFYNSGRRAFHITMNVNGKEVKMELDTGSGVTIMPEKIFTEIFQDEIKLKRTSQILKTYSGSIIPLKGEAMVNVKGKDGQMAQLRLLVADVPHQSSVLGRDWLEKLKMEWTNVFTLTSSCNLDHIMVKHKSLFSPGLGEIKGAKAKIHVQENAQAKFFKPRQVPYAMKTKVEEELAKLEKGNIISKVTHSEWAAPLVVVPKENGKVRLCGDFKVTINPEMKVDQYPLPTVKDLFATLSNGKKFTKLDLTQAYQQLPMDEDSKQYVTINTHVGLFSHNRMPYGIASGPAIFQKKMEEILSGIKGVQVFIDDIRLTGSSDEEHLHRLDEVLQRLEENGVKLNKEKCQFMQEEIDYLGHKIDAEGLHPQEHKIKAMKEVSRPENVKELRSFLGGVQYYGIFLPNLSATLQPLNELLKKDQEWK</sequence>
<keyword evidence="3" id="KW-0540">Nuclease</keyword>
<evidence type="ECO:0000256" key="6">
    <source>
        <dbReference type="PROSITE-ProRule" id="PRU00047"/>
    </source>
</evidence>
<accession>A0AAV4BX34</accession>
<dbReference type="Pfam" id="PF03732">
    <property type="entry name" value="Retrotrans_gag"/>
    <property type="match status" value="1"/>
</dbReference>